<dbReference type="Gene3D" id="2.70.70.10">
    <property type="entry name" value="Glucose Permease (Domain IIA)"/>
    <property type="match status" value="1"/>
</dbReference>
<keyword evidence="1" id="KW-0732">Signal</keyword>
<sequence>MYEAALLDAQTVAVAEAQRLLYEILSQIDDADADLDAAREEAEAAKEADEDARKELKIAIQVVERTQREIESIRTQTDGARDALGTVVREAYQNNGLATIGVLLGAESPEDLSNRYVGMRTLLRASDTALGRLAADQADMRNSLSVLEGQREEQEQLAQEAAEARSDAEKAEARAKKARTNRQEKQEEYETALQLAEEAKLEDYKLYMEQIDEATAVGEYLGGLAEEDFGPGYGTGDFIRPGNGAVTSEYGSRLHPILGYVKMHTGIDFGRGDGNIYAADAGTVIEAKYNTAYGNMVIVDHGDFEGRRLTTLYAHQSGLSVSVGQKVEKGQVIGKIGSTGYSTGPHLHFEVRLNGQHTDPRPWLP</sequence>
<dbReference type="InterPro" id="IPR050570">
    <property type="entry name" value="Cell_wall_metabolism_enzyme"/>
</dbReference>
<feature type="domain" description="M23ase beta-sheet core" evidence="4">
    <location>
        <begin position="262"/>
        <end position="360"/>
    </location>
</feature>
<dbReference type="CDD" id="cd12797">
    <property type="entry name" value="M23_peptidase"/>
    <property type="match status" value="1"/>
</dbReference>
<evidence type="ECO:0000256" key="3">
    <source>
        <dbReference type="SAM" id="MobiDB-lite"/>
    </source>
</evidence>
<evidence type="ECO:0000256" key="2">
    <source>
        <dbReference type="SAM" id="Coils"/>
    </source>
</evidence>
<dbReference type="GO" id="GO:0004222">
    <property type="term" value="F:metalloendopeptidase activity"/>
    <property type="evidence" value="ECO:0007669"/>
    <property type="project" value="TreeGrafter"/>
</dbReference>
<dbReference type="PANTHER" id="PTHR21666">
    <property type="entry name" value="PEPTIDASE-RELATED"/>
    <property type="match status" value="1"/>
</dbReference>
<feature type="coiled-coil region" evidence="2">
    <location>
        <begin position="21"/>
        <end position="76"/>
    </location>
</feature>
<dbReference type="Pfam" id="PF01551">
    <property type="entry name" value="Peptidase_M23"/>
    <property type="match status" value="1"/>
</dbReference>
<dbReference type="SUPFAM" id="SSF51261">
    <property type="entry name" value="Duplicated hybrid motif"/>
    <property type="match status" value="1"/>
</dbReference>
<dbReference type="AlphaFoldDB" id="A0A6N9YRD3"/>
<comment type="caution">
    <text evidence="5">The sequence shown here is derived from an EMBL/GenBank/DDBJ whole genome shotgun (WGS) entry which is preliminary data.</text>
</comment>
<evidence type="ECO:0000259" key="4">
    <source>
        <dbReference type="Pfam" id="PF01551"/>
    </source>
</evidence>
<keyword evidence="6" id="KW-1185">Reference proteome</keyword>
<dbReference type="InterPro" id="IPR016047">
    <property type="entry name" value="M23ase_b-sheet_dom"/>
</dbReference>
<dbReference type="PANTHER" id="PTHR21666:SF289">
    <property type="entry name" value="L-ALA--D-GLU ENDOPEPTIDASE"/>
    <property type="match status" value="1"/>
</dbReference>
<organism evidence="5 6">
    <name type="scientific">Phytoactinopolyspora alkaliphila</name>
    <dbReference type="NCBI Taxonomy" id="1783498"/>
    <lineage>
        <taxon>Bacteria</taxon>
        <taxon>Bacillati</taxon>
        <taxon>Actinomycetota</taxon>
        <taxon>Actinomycetes</taxon>
        <taxon>Jiangellales</taxon>
        <taxon>Jiangellaceae</taxon>
        <taxon>Phytoactinopolyspora</taxon>
    </lineage>
</organism>
<evidence type="ECO:0000256" key="1">
    <source>
        <dbReference type="ARBA" id="ARBA00022729"/>
    </source>
</evidence>
<feature type="region of interest" description="Disordered" evidence="3">
    <location>
        <begin position="161"/>
        <end position="185"/>
    </location>
</feature>
<keyword evidence="2" id="KW-0175">Coiled coil</keyword>
<evidence type="ECO:0000313" key="6">
    <source>
        <dbReference type="Proteomes" id="UP000469185"/>
    </source>
</evidence>
<proteinExistence type="predicted"/>
<protein>
    <submittedName>
        <fullName evidence="5">Peptidoglycan DD-metalloendopeptidase family protein</fullName>
    </submittedName>
</protein>
<feature type="compositionally biased region" description="Basic and acidic residues" evidence="3">
    <location>
        <begin position="162"/>
        <end position="185"/>
    </location>
</feature>
<accession>A0A6N9YRD3</accession>
<reference evidence="5 6" key="1">
    <citation type="submission" date="2020-02" db="EMBL/GenBank/DDBJ databases">
        <authorList>
            <person name="Li X.-J."/>
            <person name="Feng X.-M."/>
        </authorList>
    </citation>
    <scope>NUCLEOTIDE SEQUENCE [LARGE SCALE GENOMIC DNA]</scope>
    <source>
        <strain evidence="5 6">CGMCC 4.7225</strain>
    </source>
</reference>
<gene>
    <name evidence="5" type="ORF">G1H11_19990</name>
</gene>
<evidence type="ECO:0000313" key="5">
    <source>
        <dbReference type="EMBL" id="NED97583.1"/>
    </source>
</evidence>
<name>A0A6N9YRD3_9ACTN</name>
<dbReference type="EMBL" id="JAAGOB010000012">
    <property type="protein sequence ID" value="NED97583.1"/>
    <property type="molecule type" value="Genomic_DNA"/>
</dbReference>
<dbReference type="Gene3D" id="6.10.250.3150">
    <property type="match status" value="1"/>
</dbReference>
<dbReference type="InterPro" id="IPR011055">
    <property type="entry name" value="Dup_hybrid_motif"/>
</dbReference>
<dbReference type="RefSeq" id="WP_163820360.1">
    <property type="nucleotide sequence ID" value="NZ_JAAGOB010000012.1"/>
</dbReference>
<dbReference type="Proteomes" id="UP000469185">
    <property type="component" value="Unassembled WGS sequence"/>
</dbReference>